<organism evidence="2 3">
    <name type="scientific">Petrotoga mexicana DSM 14811</name>
    <dbReference type="NCBI Taxonomy" id="1122954"/>
    <lineage>
        <taxon>Bacteria</taxon>
        <taxon>Thermotogati</taxon>
        <taxon>Thermotogota</taxon>
        <taxon>Thermotogae</taxon>
        <taxon>Petrotogales</taxon>
        <taxon>Petrotogaceae</taxon>
        <taxon>Petrotoga</taxon>
    </lineage>
</organism>
<dbReference type="AlphaFoldDB" id="A0A2K1PCH6"/>
<sequence length="77" mass="8862">MIQNIASKGAKVIAIDLTEKLIEFARKNSYHDNITYIVEDATNLNLMKTFDLTTSIDSMEHIPKDRIESFFQVLKKT</sequence>
<protein>
    <recommendedName>
        <fullName evidence="1">Methyltransferase domain-containing protein</fullName>
    </recommendedName>
</protein>
<evidence type="ECO:0000313" key="3">
    <source>
        <dbReference type="Proteomes" id="UP000236604"/>
    </source>
</evidence>
<reference evidence="2 3" key="1">
    <citation type="submission" date="2013-12" db="EMBL/GenBank/DDBJ databases">
        <title>Comparative genomics of Petrotoga isolates.</title>
        <authorList>
            <person name="Nesbo C.L."/>
            <person name="Charchuk R."/>
            <person name="Chow K."/>
        </authorList>
    </citation>
    <scope>NUCLEOTIDE SEQUENCE [LARGE SCALE GENOMIC DNA]</scope>
    <source>
        <strain evidence="2 3">DSM 14811</strain>
    </source>
</reference>
<dbReference type="InterPro" id="IPR041698">
    <property type="entry name" value="Methyltransf_25"/>
</dbReference>
<dbReference type="InterPro" id="IPR029063">
    <property type="entry name" value="SAM-dependent_MTases_sf"/>
</dbReference>
<proteinExistence type="predicted"/>
<dbReference type="RefSeq" id="WP_169925109.1">
    <property type="nucleotide sequence ID" value="NZ_AZRN01000010.1"/>
</dbReference>
<evidence type="ECO:0000259" key="1">
    <source>
        <dbReference type="Pfam" id="PF13649"/>
    </source>
</evidence>
<comment type="caution">
    <text evidence="2">The sequence shown here is derived from an EMBL/GenBank/DDBJ whole genome shotgun (WGS) entry which is preliminary data.</text>
</comment>
<dbReference type="Gene3D" id="3.40.50.150">
    <property type="entry name" value="Vaccinia Virus protein VP39"/>
    <property type="match status" value="1"/>
</dbReference>
<keyword evidence="3" id="KW-1185">Reference proteome</keyword>
<gene>
    <name evidence="2" type="ORF">X927_03235</name>
</gene>
<accession>A0A2K1PCH6</accession>
<dbReference type="SUPFAM" id="SSF53335">
    <property type="entry name" value="S-adenosyl-L-methionine-dependent methyltransferases"/>
    <property type="match status" value="1"/>
</dbReference>
<dbReference type="Proteomes" id="UP000236604">
    <property type="component" value="Unassembled WGS sequence"/>
</dbReference>
<evidence type="ECO:0000313" key="2">
    <source>
        <dbReference type="EMBL" id="PNS00505.1"/>
    </source>
</evidence>
<dbReference type="Pfam" id="PF13649">
    <property type="entry name" value="Methyltransf_25"/>
    <property type="match status" value="1"/>
</dbReference>
<dbReference type="CDD" id="cd02440">
    <property type="entry name" value="AdoMet_MTases"/>
    <property type="match status" value="1"/>
</dbReference>
<feature type="domain" description="Methyltransferase" evidence="1">
    <location>
        <begin position="3"/>
        <end position="74"/>
    </location>
</feature>
<name>A0A2K1PCH6_9BACT</name>
<dbReference type="EMBL" id="AZRN01000010">
    <property type="protein sequence ID" value="PNS00505.1"/>
    <property type="molecule type" value="Genomic_DNA"/>
</dbReference>